<sequence>MAATLFYLDPLPREGERAVLDGPEGRHAATVRRIGVGERLVLADGHGRVADAEVVGAGKDRLELLIGRDRSVTAPTPRVTVVQALPKSERSELSVELATEAGADAIVPWQASRSVSRWEGPKAAKGVGRWRSAALRAAQQSRRPVVPSVDELHTTKGVATLIADAVAGGALVLALHEGASSHLVDLPLTRVPHVVLIVGPEGGLSGDELARFEAAGAATVLLGPQVVRTSTAAALALAAIGSATQRWRATPFGEQPA</sequence>
<dbReference type="Proteomes" id="UP000471120">
    <property type="component" value="Unassembled WGS sequence"/>
</dbReference>
<evidence type="ECO:0000256" key="5">
    <source>
        <dbReference type="ARBA" id="ARBA00022490"/>
    </source>
</evidence>
<dbReference type="InterPro" id="IPR029028">
    <property type="entry name" value="Alpha/beta_knot_MTases"/>
</dbReference>
<protein>
    <recommendedName>
        <fullName evidence="4 12">Ribosomal RNA small subunit methyltransferase E</fullName>
        <ecNumber evidence="3 12">2.1.1.193</ecNumber>
    </recommendedName>
</protein>
<keyword evidence="7 12" id="KW-0489">Methyltransferase</keyword>
<evidence type="ECO:0000256" key="7">
    <source>
        <dbReference type="ARBA" id="ARBA00022603"/>
    </source>
</evidence>
<evidence type="ECO:0000313" key="15">
    <source>
        <dbReference type="EMBL" id="TXG91508.1"/>
    </source>
</evidence>
<dbReference type="RefSeq" id="WP_010838233.1">
    <property type="nucleotide sequence ID" value="NZ_QRCM01000001.1"/>
</dbReference>
<organism evidence="15 16">
    <name type="scientific">Rhodococcus rhodnii</name>
    <dbReference type="NCBI Taxonomy" id="38312"/>
    <lineage>
        <taxon>Bacteria</taxon>
        <taxon>Bacillati</taxon>
        <taxon>Actinomycetota</taxon>
        <taxon>Actinomycetes</taxon>
        <taxon>Mycobacteriales</taxon>
        <taxon>Nocardiaceae</taxon>
        <taxon>Rhodococcus</taxon>
    </lineage>
</organism>
<evidence type="ECO:0000256" key="3">
    <source>
        <dbReference type="ARBA" id="ARBA00012328"/>
    </source>
</evidence>
<dbReference type="EMBL" id="QRCM01000001">
    <property type="protein sequence ID" value="TXG91508.1"/>
    <property type="molecule type" value="Genomic_DNA"/>
</dbReference>
<feature type="domain" description="Ribosomal RNA small subunit methyltransferase E PUA-like" evidence="14">
    <location>
        <begin position="20"/>
        <end position="66"/>
    </location>
</feature>
<dbReference type="InterPro" id="IPR046887">
    <property type="entry name" value="RsmE_PUA-like"/>
</dbReference>
<dbReference type="InterPro" id="IPR029026">
    <property type="entry name" value="tRNA_m1G_MTases_N"/>
</dbReference>
<keyword evidence="9 12" id="KW-0949">S-adenosyl-L-methionine</keyword>
<comment type="catalytic activity">
    <reaction evidence="11 12">
        <text>uridine(1498) in 16S rRNA + S-adenosyl-L-methionine = N(3)-methyluridine(1498) in 16S rRNA + S-adenosyl-L-homocysteine + H(+)</text>
        <dbReference type="Rhea" id="RHEA:42920"/>
        <dbReference type="Rhea" id="RHEA-COMP:10283"/>
        <dbReference type="Rhea" id="RHEA-COMP:10284"/>
        <dbReference type="ChEBI" id="CHEBI:15378"/>
        <dbReference type="ChEBI" id="CHEBI:57856"/>
        <dbReference type="ChEBI" id="CHEBI:59789"/>
        <dbReference type="ChEBI" id="CHEBI:65315"/>
        <dbReference type="ChEBI" id="CHEBI:74502"/>
        <dbReference type="EC" id="2.1.1.193"/>
    </reaction>
</comment>
<dbReference type="PANTHER" id="PTHR30027:SF3">
    <property type="entry name" value="16S RRNA (URACIL(1498)-N(3))-METHYLTRANSFERASE"/>
    <property type="match status" value="1"/>
</dbReference>
<dbReference type="SUPFAM" id="SSF75217">
    <property type="entry name" value="alpha/beta knot"/>
    <property type="match status" value="1"/>
</dbReference>
<dbReference type="InterPro" id="IPR046886">
    <property type="entry name" value="RsmE_MTase_dom"/>
</dbReference>
<evidence type="ECO:0000256" key="1">
    <source>
        <dbReference type="ARBA" id="ARBA00004496"/>
    </source>
</evidence>
<comment type="subcellular location">
    <subcellularLocation>
        <location evidence="1 12">Cytoplasm</location>
    </subcellularLocation>
</comment>
<name>A0A6P2CKJ6_9NOCA</name>
<keyword evidence="5 12" id="KW-0963">Cytoplasm</keyword>
<keyword evidence="6 12" id="KW-0698">rRNA processing</keyword>
<feature type="domain" description="Ribosomal RNA small subunit methyltransferase E methyltransferase" evidence="13">
    <location>
        <begin position="77"/>
        <end position="240"/>
    </location>
</feature>
<dbReference type="Gene3D" id="2.40.240.20">
    <property type="entry name" value="Hypothetical PUA domain-like, domain 1"/>
    <property type="match status" value="1"/>
</dbReference>
<dbReference type="FunFam" id="3.40.1280.10:FF:000023">
    <property type="entry name" value="Ribosomal RNA small subunit methyltransferase E"/>
    <property type="match status" value="1"/>
</dbReference>
<dbReference type="InterPro" id="IPR015947">
    <property type="entry name" value="PUA-like_sf"/>
</dbReference>
<evidence type="ECO:0000256" key="6">
    <source>
        <dbReference type="ARBA" id="ARBA00022552"/>
    </source>
</evidence>
<dbReference type="GO" id="GO:0070475">
    <property type="term" value="P:rRNA base methylation"/>
    <property type="evidence" value="ECO:0007669"/>
    <property type="project" value="TreeGrafter"/>
</dbReference>
<dbReference type="GO" id="GO:0070042">
    <property type="term" value="F:rRNA (uridine-N3-)-methyltransferase activity"/>
    <property type="evidence" value="ECO:0007669"/>
    <property type="project" value="TreeGrafter"/>
</dbReference>
<dbReference type="NCBIfam" id="NF008693">
    <property type="entry name" value="PRK11713.2-3"/>
    <property type="match status" value="1"/>
</dbReference>
<dbReference type="Gene3D" id="3.40.1280.10">
    <property type="match status" value="1"/>
</dbReference>
<dbReference type="CDD" id="cd18084">
    <property type="entry name" value="RsmE-like"/>
    <property type="match status" value="1"/>
</dbReference>
<evidence type="ECO:0000256" key="8">
    <source>
        <dbReference type="ARBA" id="ARBA00022679"/>
    </source>
</evidence>
<comment type="similarity">
    <text evidence="2 12">Belongs to the RNA methyltransferase RsmE family.</text>
</comment>
<dbReference type="EC" id="2.1.1.193" evidence="3 12"/>
<dbReference type="NCBIfam" id="TIGR00046">
    <property type="entry name" value="RsmE family RNA methyltransferase"/>
    <property type="match status" value="1"/>
</dbReference>
<proteinExistence type="inferred from homology"/>
<dbReference type="PANTHER" id="PTHR30027">
    <property type="entry name" value="RIBOSOMAL RNA SMALL SUBUNIT METHYLTRANSFERASE E"/>
    <property type="match status" value="1"/>
</dbReference>
<dbReference type="GO" id="GO:0005737">
    <property type="term" value="C:cytoplasm"/>
    <property type="evidence" value="ECO:0007669"/>
    <property type="project" value="UniProtKB-SubCell"/>
</dbReference>
<evidence type="ECO:0000259" key="14">
    <source>
        <dbReference type="Pfam" id="PF20260"/>
    </source>
</evidence>
<comment type="caution">
    <text evidence="15">The sequence shown here is derived from an EMBL/GenBank/DDBJ whole genome shotgun (WGS) entry which is preliminary data.</text>
</comment>
<accession>A0A6P2CKJ6</accession>
<keyword evidence="8 12" id="KW-0808">Transferase</keyword>
<evidence type="ECO:0000256" key="12">
    <source>
        <dbReference type="PIRNR" id="PIRNR015601"/>
    </source>
</evidence>
<evidence type="ECO:0000256" key="10">
    <source>
        <dbReference type="ARBA" id="ARBA00025699"/>
    </source>
</evidence>
<dbReference type="SUPFAM" id="SSF88697">
    <property type="entry name" value="PUA domain-like"/>
    <property type="match status" value="1"/>
</dbReference>
<dbReference type="Pfam" id="PF04452">
    <property type="entry name" value="Methyltrans_RNA"/>
    <property type="match status" value="1"/>
</dbReference>
<comment type="function">
    <text evidence="10 12">Specifically methylates the N3 position of the uracil ring of uridine 1498 (m3U1498) in 16S rRNA. Acts on the fully assembled 30S ribosomal subunit.</text>
</comment>
<dbReference type="AlphaFoldDB" id="A0A6P2CKJ6"/>
<dbReference type="PIRSF" id="PIRSF015601">
    <property type="entry name" value="MTase_slr0722"/>
    <property type="match status" value="1"/>
</dbReference>
<dbReference type="Pfam" id="PF20260">
    <property type="entry name" value="PUA_4"/>
    <property type="match status" value="1"/>
</dbReference>
<evidence type="ECO:0000256" key="4">
    <source>
        <dbReference type="ARBA" id="ARBA00013673"/>
    </source>
</evidence>
<evidence type="ECO:0000256" key="11">
    <source>
        <dbReference type="ARBA" id="ARBA00047944"/>
    </source>
</evidence>
<evidence type="ECO:0000313" key="16">
    <source>
        <dbReference type="Proteomes" id="UP000471120"/>
    </source>
</evidence>
<evidence type="ECO:0000256" key="9">
    <source>
        <dbReference type="ARBA" id="ARBA00022691"/>
    </source>
</evidence>
<reference evidence="15 16" key="1">
    <citation type="submission" date="2018-07" db="EMBL/GenBank/DDBJ databases">
        <title>Genome sequence of Rhodococcus rhodnii ATCC 35071 from Rhodnius prolixus.</title>
        <authorList>
            <person name="Patel V."/>
            <person name="Vogel K.J."/>
        </authorList>
    </citation>
    <scope>NUCLEOTIDE SEQUENCE [LARGE SCALE GENOMIC DNA]</scope>
    <source>
        <strain evidence="15 16">ATCC 35071</strain>
    </source>
</reference>
<dbReference type="InterPro" id="IPR006700">
    <property type="entry name" value="RsmE"/>
</dbReference>
<evidence type="ECO:0000256" key="2">
    <source>
        <dbReference type="ARBA" id="ARBA00005528"/>
    </source>
</evidence>
<evidence type="ECO:0000259" key="13">
    <source>
        <dbReference type="Pfam" id="PF04452"/>
    </source>
</evidence>
<gene>
    <name evidence="15" type="ORF">DW322_16520</name>
</gene>